<dbReference type="InterPro" id="IPR039675">
    <property type="entry name" value="CILP1/CILP2"/>
</dbReference>
<evidence type="ECO:0000256" key="2">
    <source>
        <dbReference type="ARBA" id="ARBA00022525"/>
    </source>
</evidence>
<organism evidence="7 8">
    <name type="scientific">Shewanella hanedai</name>
    <name type="common">Alteromonas hanedai</name>
    <dbReference type="NCBI Taxonomy" id="25"/>
    <lineage>
        <taxon>Bacteria</taxon>
        <taxon>Pseudomonadati</taxon>
        <taxon>Pseudomonadota</taxon>
        <taxon>Gammaproteobacteria</taxon>
        <taxon>Alteromonadales</taxon>
        <taxon>Shewanellaceae</taxon>
        <taxon>Shewanella</taxon>
    </lineage>
</organism>
<dbReference type="Proteomes" id="UP000318126">
    <property type="component" value="Unassembled WGS sequence"/>
</dbReference>
<feature type="signal peptide" evidence="5">
    <location>
        <begin position="1"/>
        <end position="23"/>
    </location>
</feature>
<keyword evidence="8" id="KW-1185">Reference proteome</keyword>
<dbReference type="InterPro" id="IPR025155">
    <property type="entry name" value="WxxW_domain"/>
</dbReference>
<keyword evidence="4" id="KW-0325">Glycoprotein</keyword>
<dbReference type="OrthoDB" id="6189002at2"/>
<proteinExistence type="predicted"/>
<dbReference type="SUPFAM" id="SSF53474">
    <property type="entry name" value="alpha/beta-Hydrolases"/>
    <property type="match status" value="1"/>
</dbReference>
<dbReference type="PANTHER" id="PTHR15031">
    <property type="entry name" value="CARTILAGE INTERMEDIATE LAYER PROTEIN CLIP"/>
    <property type="match status" value="1"/>
</dbReference>
<evidence type="ECO:0000313" key="8">
    <source>
        <dbReference type="Proteomes" id="UP000318126"/>
    </source>
</evidence>
<dbReference type="GO" id="GO:0005576">
    <property type="term" value="C:extracellular region"/>
    <property type="evidence" value="ECO:0007669"/>
    <property type="project" value="UniProtKB-SubCell"/>
</dbReference>
<feature type="domain" description="WxxW" evidence="6">
    <location>
        <begin position="707"/>
        <end position="786"/>
    </location>
</feature>
<dbReference type="Gene3D" id="3.40.50.1820">
    <property type="entry name" value="alpha/beta hydrolase"/>
    <property type="match status" value="1"/>
</dbReference>
<accession>A0A553JDS7</accession>
<protein>
    <recommendedName>
        <fullName evidence="6">WxxW domain-containing protein</fullName>
    </recommendedName>
</protein>
<evidence type="ECO:0000256" key="5">
    <source>
        <dbReference type="SAM" id="SignalP"/>
    </source>
</evidence>
<sequence length="787" mass="86473">MKKLTLASLFGISLCSISGIAISSTTLPVKSNMGSAEEIFIKRDLLSNLSTAASQSNLYLLPLENTVGEDWTGDFFINDIHGFSLLETMQGQVFSNVELLSPAGNRYRIQGGEITCAGPDCVELSSHVEVSEATAVRTISINRNANILGRWQIKLNGLSTEATNANVLVSYEQGVNLAIWDADQVSLSSQPNRFLFELRVPNSEQEGGQKSAPYSVIKRAEIEALDARAFLFSNTEPAEFTSRGAVDTNAVKPNKLKSKELQEYEVSISPEGEISTTIPKLAAGDYRLEVEFSATVSNGDVIQRTGYYGFPVLGSEAQLTSASRTKVLDENRLSVDIGIEGVADKALLVFYAEIWRDGKPVSTINTITSVHETSIGNSVTVALDSRWFALAETHGQQGFEFRNIRLLDPNTYLLLDSKTDLFVPVSAFPEQESIKASAVEINDEMLLGKNDITVPVNNAQGAQESVNLAANGIMLVHGWCSNTSTWQQWRFNDGPTVEYNSPITSMGRNDFAIELALQSNAAFRDWFSVVAHSQGGQAAVHMQSYYFTGLDNSPAPRPIQTVGTPYQGSLLMDLYVGSGAGMINDIFNIDDCQAQWSLTTASSIPWAIMLPFNSQQRTFYYRTTHGMPSNWWESLQFWRWKCNAGSWIIPGADDGVVSVGEGWLGLGNDMGIMARECHTGGMNFMDQRRDNNRNDIMDEMGRVPASWTQWLDRDDPGGSGDWESRAAHPAVCANPWNFQARRRGTTIPATQTGEIFSTLSANGGLVCRNADQPDGVCFDYEVRFFCP</sequence>
<feature type="chain" id="PRO_5021904895" description="WxxW domain-containing protein" evidence="5">
    <location>
        <begin position="24"/>
        <end position="787"/>
    </location>
</feature>
<dbReference type="InterPro" id="IPR029058">
    <property type="entry name" value="AB_hydrolase_fold"/>
</dbReference>
<keyword evidence="2" id="KW-0964">Secreted</keyword>
<evidence type="ECO:0000313" key="7">
    <source>
        <dbReference type="EMBL" id="TRY10618.1"/>
    </source>
</evidence>
<evidence type="ECO:0000256" key="4">
    <source>
        <dbReference type="ARBA" id="ARBA00023180"/>
    </source>
</evidence>
<comment type="caution">
    <text evidence="7">The sequence shown here is derived from an EMBL/GenBank/DDBJ whole genome shotgun (WGS) entry which is preliminary data.</text>
</comment>
<dbReference type="AlphaFoldDB" id="A0A553JDS7"/>
<dbReference type="Pfam" id="PF13330">
    <property type="entry name" value="Mucin2_WxxW"/>
    <property type="match status" value="1"/>
</dbReference>
<comment type="subcellular location">
    <subcellularLocation>
        <location evidence="1">Secreted</location>
    </subcellularLocation>
</comment>
<evidence type="ECO:0000259" key="6">
    <source>
        <dbReference type="Pfam" id="PF13330"/>
    </source>
</evidence>
<evidence type="ECO:0000256" key="3">
    <source>
        <dbReference type="ARBA" id="ARBA00022729"/>
    </source>
</evidence>
<reference evidence="8" key="1">
    <citation type="submission" date="2019-07" db="EMBL/GenBank/DDBJ databases">
        <title>Shewanella sp. YLB-08 draft genomic sequence.</title>
        <authorList>
            <person name="Yu L."/>
        </authorList>
    </citation>
    <scope>NUCLEOTIDE SEQUENCE [LARGE SCALE GENOMIC DNA]</scope>
    <source>
        <strain evidence="8">JCM 20706</strain>
    </source>
</reference>
<dbReference type="RefSeq" id="WP_144042907.1">
    <property type="nucleotide sequence ID" value="NZ_VKGK01000058.1"/>
</dbReference>
<name>A0A553JDS7_SHEHA</name>
<keyword evidence="3 5" id="KW-0732">Signal</keyword>
<dbReference type="EMBL" id="VKGK01000058">
    <property type="protein sequence ID" value="TRY10618.1"/>
    <property type="molecule type" value="Genomic_DNA"/>
</dbReference>
<evidence type="ECO:0000256" key="1">
    <source>
        <dbReference type="ARBA" id="ARBA00004613"/>
    </source>
</evidence>
<gene>
    <name evidence="7" type="ORF">FN961_25225</name>
</gene>